<dbReference type="Proteomes" id="UP000724874">
    <property type="component" value="Unassembled WGS sequence"/>
</dbReference>
<feature type="chain" id="PRO_5040251216" evidence="1">
    <location>
        <begin position="19"/>
        <end position="156"/>
    </location>
</feature>
<proteinExistence type="predicted"/>
<dbReference type="AlphaFoldDB" id="A0A9P5NJ62"/>
<keyword evidence="1" id="KW-0732">Signal</keyword>
<evidence type="ECO:0000256" key="1">
    <source>
        <dbReference type="SAM" id="SignalP"/>
    </source>
</evidence>
<organism evidence="2 3">
    <name type="scientific">Gymnopilus junonius</name>
    <name type="common">Spectacular rustgill mushroom</name>
    <name type="synonym">Gymnopilus spectabilis subsp. junonius</name>
    <dbReference type="NCBI Taxonomy" id="109634"/>
    <lineage>
        <taxon>Eukaryota</taxon>
        <taxon>Fungi</taxon>
        <taxon>Dikarya</taxon>
        <taxon>Basidiomycota</taxon>
        <taxon>Agaricomycotina</taxon>
        <taxon>Agaricomycetes</taxon>
        <taxon>Agaricomycetidae</taxon>
        <taxon>Agaricales</taxon>
        <taxon>Agaricineae</taxon>
        <taxon>Hymenogastraceae</taxon>
        <taxon>Gymnopilus</taxon>
    </lineage>
</organism>
<sequence length="156" mass="16820">MKFAFSAAILSLVSLASATVLPRQPCPEASRYGNLIVSNPTNATSYNPGDPINIQVDFHCAISYFDIIPQFIDYTIQVLGNQNNGHEVPIVLARRTLAAGATTDEFSTTIPLTFYFAGAPYNVVLTDTYPIQNTDGTGQVFIEGSVEEPITINVSA</sequence>
<dbReference type="OrthoDB" id="3043660at2759"/>
<evidence type="ECO:0000313" key="3">
    <source>
        <dbReference type="Proteomes" id="UP000724874"/>
    </source>
</evidence>
<name>A0A9P5NJ62_GYMJU</name>
<gene>
    <name evidence="2" type="ORF">CPB84DRAFT_1848917</name>
</gene>
<protein>
    <submittedName>
        <fullName evidence="2">Uncharacterized protein</fullName>
    </submittedName>
</protein>
<reference evidence="2" key="1">
    <citation type="submission" date="2020-11" db="EMBL/GenBank/DDBJ databases">
        <authorList>
            <consortium name="DOE Joint Genome Institute"/>
            <person name="Ahrendt S."/>
            <person name="Riley R."/>
            <person name="Andreopoulos W."/>
            <person name="LaButti K."/>
            <person name="Pangilinan J."/>
            <person name="Ruiz-duenas F.J."/>
            <person name="Barrasa J.M."/>
            <person name="Sanchez-Garcia M."/>
            <person name="Camarero S."/>
            <person name="Miyauchi S."/>
            <person name="Serrano A."/>
            <person name="Linde D."/>
            <person name="Babiker R."/>
            <person name="Drula E."/>
            <person name="Ayuso-Fernandez I."/>
            <person name="Pacheco R."/>
            <person name="Padilla G."/>
            <person name="Ferreira P."/>
            <person name="Barriuso J."/>
            <person name="Kellner H."/>
            <person name="Castanera R."/>
            <person name="Alfaro M."/>
            <person name="Ramirez L."/>
            <person name="Pisabarro A.G."/>
            <person name="Kuo A."/>
            <person name="Tritt A."/>
            <person name="Lipzen A."/>
            <person name="He G."/>
            <person name="Yan M."/>
            <person name="Ng V."/>
            <person name="Cullen D."/>
            <person name="Martin F."/>
            <person name="Rosso M.-N."/>
            <person name="Henrissat B."/>
            <person name="Hibbett D."/>
            <person name="Martinez A.T."/>
            <person name="Grigoriev I.V."/>
        </authorList>
    </citation>
    <scope>NUCLEOTIDE SEQUENCE</scope>
    <source>
        <strain evidence="2">AH 44721</strain>
    </source>
</reference>
<feature type="signal peptide" evidence="1">
    <location>
        <begin position="1"/>
        <end position="18"/>
    </location>
</feature>
<accession>A0A9P5NJ62</accession>
<evidence type="ECO:0000313" key="2">
    <source>
        <dbReference type="EMBL" id="KAF8891628.1"/>
    </source>
</evidence>
<dbReference type="EMBL" id="JADNYJ010000071">
    <property type="protein sequence ID" value="KAF8891628.1"/>
    <property type="molecule type" value="Genomic_DNA"/>
</dbReference>
<comment type="caution">
    <text evidence="2">The sequence shown here is derived from an EMBL/GenBank/DDBJ whole genome shotgun (WGS) entry which is preliminary data.</text>
</comment>
<keyword evidence="3" id="KW-1185">Reference proteome</keyword>